<evidence type="ECO:0000256" key="1">
    <source>
        <dbReference type="SAM" id="MobiDB-lite"/>
    </source>
</evidence>
<reference evidence="2 3" key="1">
    <citation type="journal article" date="2019" name="Nat. Ecol. Evol.">
        <title>Megaphylogeny resolves global patterns of mushroom evolution.</title>
        <authorList>
            <person name="Varga T."/>
            <person name="Krizsan K."/>
            <person name="Foldi C."/>
            <person name="Dima B."/>
            <person name="Sanchez-Garcia M."/>
            <person name="Sanchez-Ramirez S."/>
            <person name="Szollosi G.J."/>
            <person name="Szarkandi J.G."/>
            <person name="Papp V."/>
            <person name="Albert L."/>
            <person name="Andreopoulos W."/>
            <person name="Angelini C."/>
            <person name="Antonin V."/>
            <person name="Barry K.W."/>
            <person name="Bougher N.L."/>
            <person name="Buchanan P."/>
            <person name="Buyck B."/>
            <person name="Bense V."/>
            <person name="Catcheside P."/>
            <person name="Chovatia M."/>
            <person name="Cooper J."/>
            <person name="Damon W."/>
            <person name="Desjardin D."/>
            <person name="Finy P."/>
            <person name="Geml J."/>
            <person name="Haridas S."/>
            <person name="Hughes K."/>
            <person name="Justo A."/>
            <person name="Karasinski D."/>
            <person name="Kautmanova I."/>
            <person name="Kiss B."/>
            <person name="Kocsube S."/>
            <person name="Kotiranta H."/>
            <person name="LaButti K.M."/>
            <person name="Lechner B.E."/>
            <person name="Liimatainen K."/>
            <person name="Lipzen A."/>
            <person name="Lukacs Z."/>
            <person name="Mihaltcheva S."/>
            <person name="Morgado L.N."/>
            <person name="Niskanen T."/>
            <person name="Noordeloos M.E."/>
            <person name="Ohm R.A."/>
            <person name="Ortiz-Santana B."/>
            <person name="Ovrebo C."/>
            <person name="Racz N."/>
            <person name="Riley R."/>
            <person name="Savchenko A."/>
            <person name="Shiryaev A."/>
            <person name="Soop K."/>
            <person name="Spirin V."/>
            <person name="Szebenyi C."/>
            <person name="Tomsovsky M."/>
            <person name="Tulloss R.E."/>
            <person name="Uehling J."/>
            <person name="Grigoriev I.V."/>
            <person name="Vagvolgyi C."/>
            <person name="Papp T."/>
            <person name="Martin F.M."/>
            <person name="Miettinen O."/>
            <person name="Hibbett D.S."/>
            <person name="Nagy L.G."/>
        </authorList>
    </citation>
    <scope>NUCLEOTIDE SEQUENCE [LARGE SCALE GENOMIC DNA]</scope>
    <source>
        <strain evidence="2 3">CBS 962.96</strain>
    </source>
</reference>
<evidence type="ECO:0000313" key="2">
    <source>
        <dbReference type="EMBL" id="THU82277.1"/>
    </source>
</evidence>
<keyword evidence="3" id="KW-1185">Reference proteome</keyword>
<dbReference type="EMBL" id="ML179743">
    <property type="protein sequence ID" value="THU82277.1"/>
    <property type="molecule type" value="Genomic_DNA"/>
</dbReference>
<feature type="compositionally biased region" description="Low complexity" evidence="1">
    <location>
        <begin position="155"/>
        <end position="167"/>
    </location>
</feature>
<proteinExistence type="predicted"/>
<gene>
    <name evidence="2" type="ORF">K435DRAFT_872458</name>
</gene>
<dbReference type="Proteomes" id="UP000297245">
    <property type="component" value="Unassembled WGS sequence"/>
</dbReference>
<dbReference type="AlphaFoldDB" id="A0A4S8L1I7"/>
<accession>A0A4S8L1I7</accession>
<name>A0A4S8L1I7_DENBC</name>
<protein>
    <submittedName>
        <fullName evidence="2">Uncharacterized protein</fullName>
    </submittedName>
</protein>
<evidence type="ECO:0000313" key="3">
    <source>
        <dbReference type="Proteomes" id="UP000297245"/>
    </source>
</evidence>
<sequence length="174" mass="18162">MTLRMGPRAQLRLHGLMLERNGLDMLLTLTLLFIGPSLLNSSIKLVHLSFNPNSSYTPNPALTNHASPCSFSYSPNSSDLSPALSFPTFFAKNTLAPNTNTHDPSDASASVRKAGRECGACGDLSATGGKGCGFEVSGGQLGWRVAASHAKDRSVSGSCASAASASDEANRFSL</sequence>
<organism evidence="2 3">
    <name type="scientific">Dendrothele bispora (strain CBS 962.96)</name>
    <dbReference type="NCBI Taxonomy" id="1314807"/>
    <lineage>
        <taxon>Eukaryota</taxon>
        <taxon>Fungi</taxon>
        <taxon>Dikarya</taxon>
        <taxon>Basidiomycota</taxon>
        <taxon>Agaricomycotina</taxon>
        <taxon>Agaricomycetes</taxon>
        <taxon>Agaricomycetidae</taxon>
        <taxon>Agaricales</taxon>
        <taxon>Agaricales incertae sedis</taxon>
        <taxon>Dendrothele</taxon>
    </lineage>
</organism>
<feature type="region of interest" description="Disordered" evidence="1">
    <location>
        <begin position="152"/>
        <end position="174"/>
    </location>
</feature>